<keyword evidence="2" id="KW-1133">Transmembrane helix</keyword>
<name>A0A3B0S1T4_9ZZZZ</name>
<gene>
    <name evidence="4" type="ORF">MNBD_ACTINO01-451</name>
</gene>
<feature type="domain" description="DUF4349" evidence="3">
    <location>
        <begin position="94"/>
        <end position="309"/>
    </location>
</feature>
<accession>A0A3B0S1T4</accession>
<proteinExistence type="predicted"/>
<evidence type="ECO:0000259" key="3">
    <source>
        <dbReference type="Pfam" id="PF14257"/>
    </source>
</evidence>
<feature type="region of interest" description="Disordered" evidence="1">
    <location>
        <begin position="34"/>
        <end position="64"/>
    </location>
</feature>
<feature type="compositionally biased region" description="Low complexity" evidence="1">
    <location>
        <begin position="55"/>
        <end position="64"/>
    </location>
</feature>
<sequence length="324" mass="34853">MKIDDNHTRRRSVRFAFAAVVIALVAAACSSSSDESAAPASQGGSGGEAIQYDQDYAGGADAGSPSDDGAFKTVVTDSGSIVFVPTGNTSIDAKVIRDGSVELRIDPGSFGATTAQIRTIAADLGGYVASGESRIEEYDDERYAVGWFTIRIPTDRFDDAVARIGDLGENVSSTLSSQDVTEEYVDLEGRLNYWREQEAFYTRLMEEATTIDDLVTIQTRMQEVLLNIEEIEGRLRYLDSRTQFATLTVGLTEVPDGPIVPVEPVDAGPIAQAFAQAGEVLLATVAFLIVGAAVLIPIGVLALFVYMLTRLFLSLRRKEESVEG</sequence>
<reference evidence="4" key="1">
    <citation type="submission" date="2018-06" db="EMBL/GenBank/DDBJ databases">
        <authorList>
            <person name="Zhirakovskaya E."/>
        </authorList>
    </citation>
    <scope>NUCLEOTIDE SEQUENCE</scope>
</reference>
<dbReference type="Pfam" id="PF14257">
    <property type="entry name" value="DUF4349"/>
    <property type="match status" value="1"/>
</dbReference>
<keyword evidence="2" id="KW-0812">Transmembrane</keyword>
<dbReference type="PROSITE" id="PS51257">
    <property type="entry name" value="PROKAR_LIPOPROTEIN"/>
    <property type="match status" value="1"/>
</dbReference>
<keyword evidence="2" id="KW-0472">Membrane</keyword>
<dbReference type="EMBL" id="UOEI01000040">
    <property type="protein sequence ID" value="VAV90493.1"/>
    <property type="molecule type" value="Genomic_DNA"/>
</dbReference>
<feature type="transmembrane region" description="Helical" evidence="2">
    <location>
        <begin position="280"/>
        <end position="308"/>
    </location>
</feature>
<organism evidence="4">
    <name type="scientific">hydrothermal vent metagenome</name>
    <dbReference type="NCBI Taxonomy" id="652676"/>
    <lineage>
        <taxon>unclassified sequences</taxon>
        <taxon>metagenomes</taxon>
        <taxon>ecological metagenomes</taxon>
    </lineage>
</organism>
<protein>
    <recommendedName>
        <fullName evidence="3">DUF4349 domain-containing protein</fullName>
    </recommendedName>
</protein>
<evidence type="ECO:0000256" key="2">
    <source>
        <dbReference type="SAM" id="Phobius"/>
    </source>
</evidence>
<evidence type="ECO:0000313" key="4">
    <source>
        <dbReference type="EMBL" id="VAV90493.1"/>
    </source>
</evidence>
<evidence type="ECO:0000256" key="1">
    <source>
        <dbReference type="SAM" id="MobiDB-lite"/>
    </source>
</evidence>
<dbReference type="AlphaFoldDB" id="A0A3B0S1T4"/>
<dbReference type="InterPro" id="IPR025645">
    <property type="entry name" value="DUF4349"/>
</dbReference>